<dbReference type="EMBL" id="CAFAZW010000010">
    <property type="protein sequence ID" value="CAB4842421.1"/>
    <property type="molecule type" value="Genomic_DNA"/>
</dbReference>
<evidence type="ECO:0000256" key="1">
    <source>
        <dbReference type="SAM" id="Phobius"/>
    </source>
</evidence>
<evidence type="ECO:0000313" key="4">
    <source>
        <dbReference type="EMBL" id="CAB4744718.1"/>
    </source>
</evidence>
<dbReference type="EMBL" id="CAEZUM010000007">
    <property type="protein sequence ID" value="CAB4593543.1"/>
    <property type="molecule type" value="Genomic_DNA"/>
</dbReference>
<keyword evidence="1" id="KW-0812">Transmembrane</keyword>
<feature type="transmembrane region" description="Helical" evidence="1">
    <location>
        <begin position="282"/>
        <end position="304"/>
    </location>
</feature>
<feature type="transmembrane region" description="Helical" evidence="1">
    <location>
        <begin position="242"/>
        <end position="270"/>
    </location>
</feature>
<feature type="transmembrane region" description="Helical" evidence="1">
    <location>
        <begin position="127"/>
        <end position="144"/>
    </location>
</feature>
<evidence type="ECO:0000313" key="10">
    <source>
        <dbReference type="EMBL" id="CAB5070310.1"/>
    </source>
</evidence>
<feature type="transmembrane region" description="Helical" evidence="1">
    <location>
        <begin position="461"/>
        <end position="480"/>
    </location>
</feature>
<dbReference type="EMBL" id="CAEZZH010000001">
    <property type="protein sequence ID" value="CAB4744718.1"/>
    <property type="molecule type" value="Genomic_DNA"/>
</dbReference>
<evidence type="ECO:0000313" key="9">
    <source>
        <dbReference type="EMBL" id="CAB5011858.1"/>
    </source>
</evidence>
<proteinExistence type="predicted"/>
<dbReference type="EMBL" id="CAFAAN010000004">
    <property type="protein sequence ID" value="CAB4800423.1"/>
    <property type="molecule type" value="Genomic_DNA"/>
</dbReference>
<sequence>MSKKTAITLLLAGLFTLLSIPSLHAADIPYLTWERGREQNVVAGQGQGDNSWQVKLVRIGVPARDFNPSKPNADGFIVYSAFLPENTPLGEYEIYVFGDTSPSGSLVAKVKIIELDRYSITQVPKDFSVLLLALVFVTTVLSVARGRKYKYLNFPRQKTAAESRTLLLEKSIPRILYPAYLMRTGAMNSFRPSIFRFLLICDDTFLHKISPLLWTLFPILGLGLGLQSGYSTHDQMPNIPIYALAAISLVGMLDAYSGIFAIVGFAVGQIVTANVSNLREFLVISSLALCWIMPSLFGNLLYLATERDYPKITGTSKASLKSFSLLATTSAIVGLFFYASQLFVASISLHAPKHHPYLMALSAALSLCFLLKIFLREWLDNRILRGDQKDSLVLEVFNLDLRISHRWVACIGAALGLSTYIVTENLPISITSAFIALLLFGSLTLRINSSHLLFKRLWRRNIYYEAFAMTAAVSILFFNIQKLPFQTSDKALIMMAASFGLALLHTLFSLFHDISENLQHSADGAREVGLQP</sequence>
<accession>A0A6J6TC84</accession>
<dbReference type="EMBL" id="CAEZYT010000055">
    <property type="protein sequence ID" value="CAB4739519.1"/>
    <property type="molecule type" value="Genomic_DNA"/>
</dbReference>
<gene>
    <name evidence="2" type="ORF">UFOPK1824_00209</name>
    <name evidence="3" type="ORF">UFOPK2772_00908</name>
    <name evidence="4" type="ORF">UFOPK2850_00006</name>
    <name evidence="5" type="ORF">UFOPK3027_00614</name>
    <name evidence="6" type="ORF">UFOPK3256_00838</name>
    <name evidence="7" type="ORF">UFOPK3827_00298</name>
    <name evidence="8" type="ORF">UFOPK3982_00537</name>
    <name evidence="9" type="ORF">UFOPK4120_00298</name>
    <name evidence="10" type="ORF">UFOPK4404_00298</name>
</gene>
<name>A0A6J6TC84_9ZZZZ</name>
<feature type="transmembrane region" description="Helical" evidence="1">
    <location>
        <begin position="407"/>
        <end position="423"/>
    </location>
</feature>
<dbReference type="EMBL" id="CAFBQY010000002">
    <property type="protein sequence ID" value="CAB5070310.1"/>
    <property type="molecule type" value="Genomic_DNA"/>
</dbReference>
<reference evidence="4" key="1">
    <citation type="submission" date="2020-05" db="EMBL/GenBank/DDBJ databases">
        <authorList>
            <person name="Chiriac C."/>
            <person name="Salcher M."/>
            <person name="Ghai R."/>
            <person name="Kavagutti S V."/>
        </authorList>
    </citation>
    <scope>NUCLEOTIDE SEQUENCE</scope>
</reference>
<dbReference type="EMBL" id="CAFBPO010000002">
    <property type="protein sequence ID" value="CAB5011858.1"/>
    <property type="molecule type" value="Genomic_DNA"/>
</dbReference>
<evidence type="ECO:0000313" key="3">
    <source>
        <dbReference type="EMBL" id="CAB4739519.1"/>
    </source>
</evidence>
<evidence type="ECO:0000313" key="2">
    <source>
        <dbReference type="EMBL" id="CAB4593543.1"/>
    </source>
</evidence>
<keyword evidence="1" id="KW-0472">Membrane</keyword>
<dbReference type="EMBL" id="CAFBOO010000003">
    <property type="protein sequence ID" value="CAB4982888.1"/>
    <property type="molecule type" value="Genomic_DNA"/>
</dbReference>
<dbReference type="AlphaFoldDB" id="A0A6J6TC84"/>
<keyword evidence="1" id="KW-1133">Transmembrane helix</keyword>
<feature type="transmembrane region" description="Helical" evidence="1">
    <location>
        <begin position="429"/>
        <end position="449"/>
    </location>
</feature>
<protein>
    <submittedName>
        <fullName evidence="4">Unannotated protein</fullName>
    </submittedName>
</protein>
<feature type="transmembrane region" description="Helical" evidence="1">
    <location>
        <begin position="325"/>
        <end position="351"/>
    </location>
</feature>
<evidence type="ECO:0000313" key="7">
    <source>
        <dbReference type="EMBL" id="CAB4947068.1"/>
    </source>
</evidence>
<feature type="transmembrane region" description="Helical" evidence="1">
    <location>
        <begin position="492"/>
        <end position="511"/>
    </location>
</feature>
<feature type="transmembrane region" description="Helical" evidence="1">
    <location>
        <begin position="357"/>
        <end position="375"/>
    </location>
</feature>
<dbReference type="EMBL" id="CAFBNM010000002">
    <property type="protein sequence ID" value="CAB4947068.1"/>
    <property type="molecule type" value="Genomic_DNA"/>
</dbReference>
<evidence type="ECO:0000313" key="6">
    <source>
        <dbReference type="EMBL" id="CAB4842421.1"/>
    </source>
</evidence>
<evidence type="ECO:0000313" key="8">
    <source>
        <dbReference type="EMBL" id="CAB4982888.1"/>
    </source>
</evidence>
<evidence type="ECO:0000313" key="5">
    <source>
        <dbReference type="EMBL" id="CAB4800423.1"/>
    </source>
</evidence>
<organism evidence="4">
    <name type="scientific">freshwater metagenome</name>
    <dbReference type="NCBI Taxonomy" id="449393"/>
    <lineage>
        <taxon>unclassified sequences</taxon>
        <taxon>metagenomes</taxon>
        <taxon>ecological metagenomes</taxon>
    </lineage>
</organism>